<dbReference type="EMBL" id="JAEQMG010000040">
    <property type="protein sequence ID" value="MBK6087658.1"/>
    <property type="molecule type" value="Genomic_DNA"/>
</dbReference>
<reference evidence="1" key="1">
    <citation type="submission" date="2021-01" db="EMBL/GenBank/DDBJ databases">
        <title>Genome public.</title>
        <authorList>
            <person name="Liu C."/>
            <person name="Sun Q."/>
        </authorList>
    </citation>
    <scope>NUCLEOTIDE SEQUENCE</scope>
    <source>
        <strain evidence="1">M6</strain>
    </source>
</reference>
<dbReference type="Proteomes" id="UP000633365">
    <property type="component" value="Unassembled WGS sequence"/>
</dbReference>
<dbReference type="RefSeq" id="WP_201426959.1">
    <property type="nucleotide sequence ID" value="NZ_JAEQMG010000040.1"/>
</dbReference>
<accession>A0A934TZE8</accession>
<name>A0A934TZE8_9FIRM</name>
<organism evidence="1 2">
    <name type="scientific">Ruminococcus difficilis</name>
    <dbReference type="NCBI Taxonomy" id="2763069"/>
    <lineage>
        <taxon>Bacteria</taxon>
        <taxon>Bacillati</taxon>
        <taxon>Bacillota</taxon>
        <taxon>Clostridia</taxon>
        <taxon>Eubacteriales</taxon>
        <taxon>Oscillospiraceae</taxon>
        <taxon>Ruminococcus</taxon>
    </lineage>
</organism>
<dbReference type="AlphaFoldDB" id="A0A934TZE8"/>
<evidence type="ECO:0000313" key="1">
    <source>
        <dbReference type="EMBL" id="MBK6087658.1"/>
    </source>
</evidence>
<comment type="caution">
    <text evidence="1">The sequence shown here is derived from an EMBL/GenBank/DDBJ whole genome shotgun (WGS) entry which is preliminary data.</text>
</comment>
<proteinExistence type="predicted"/>
<sequence length="341" mass="39080">MCIYLRNRDNLTYNGREHIFPAAIGGIHTLEKGCVSDQANSIFCKLEDEMIHASTVSLCRGFSGPGKRGSTLPSGTVRILYFSDNDDISNKLSLGFMSMGKVYHIPHISISANSFSFSDEYTSEKELTESFHKFLNMLSEFNKSPRFVNITPDNYSDDTILIGFYDKKWYVVCPDKESIHDKIDALLKSKDSVGGVSHSILQPSLNDRILESKATDRAYAKIAFNVLCKLYGADFVSSHDFDIFRNWIVSGEPNNNNWINEHICQNSDFPIRFPEDAHWCLLTQIQNQICAIVCLYNILRRKYIIGEIPNGSRFRKIDGYICDWKNHIEYNLMEYINTIIR</sequence>
<evidence type="ECO:0000313" key="2">
    <source>
        <dbReference type="Proteomes" id="UP000633365"/>
    </source>
</evidence>
<keyword evidence="2" id="KW-1185">Reference proteome</keyword>
<protein>
    <submittedName>
        <fullName evidence="1">Uncharacterized protein</fullName>
    </submittedName>
</protein>
<gene>
    <name evidence="1" type="ORF">JKK62_03160</name>
</gene>